<dbReference type="PANTHER" id="PTHR31569:SF4">
    <property type="entry name" value="SWIM-TYPE DOMAIN-CONTAINING PROTEIN"/>
    <property type="match status" value="1"/>
</dbReference>
<reference evidence="2 3" key="1">
    <citation type="submission" date="2024-04" db="EMBL/GenBank/DDBJ databases">
        <title>The reference genome of an endangered Asteraceae, Deinandra increscens subsp. villosa, native to the Central Coast of California.</title>
        <authorList>
            <person name="Guilliams M."/>
            <person name="Hasenstab-Lehman K."/>
            <person name="Meyer R."/>
            <person name="Mcevoy S."/>
        </authorList>
    </citation>
    <scope>NUCLEOTIDE SEQUENCE [LARGE SCALE GENOMIC DNA]</scope>
    <source>
        <tissue evidence="2">Leaf</tissue>
    </source>
</reference>
<evidence type="ECO:0000313" key="3">
    <source>
        <dbReference type="Proteomes" id="UP001408789"/>
    </source>
</evidence>
<gene>
    <name evidence="2" type="ORF">SSX86_019926</name>
</gene>
<comment type="caution">
    <text evidence="2">The sequence shown here is derived from an EMBL/GenBank/DDBJ whole genome shotgun (WGS) entry which is preliminary data.</text>
</comment>
<protein>
    <recommendedName>
        <fullName evidence="4">Protein FAR1-RELATED SEQUENCE</fullName>
    </recommendedName>
</protein>
<evidence type="ECO:0000256" key="1">
    <source>
        <dbReference type="SAM" id="MobiDB-lite"/>
    </source>
</evidence>
<feature type="region of interest" description="Disordered" evidence="1">
    <location>
        <begin position="262"/>
        <end position="329"/>
    </location>
</feature>
<accession>A0AAP0CYM5</accession>
<dbReference type="PANTHER" id="PTHR31569">
    <property type="entry name" value="SWIM-TYPE DOMAIN-CONTAINING PROTEIN"/>
    <property type="match status" value="1"/>
</dbReference>
<feature type="compositionally biased region" description="Basic and acidic residues" evidence="1">
    <location>
        <begin position="269"/>
        <end position="292"/>
    </location>
</feature>
<keyword evidence="3" id="KW-1185">Reference proteome</keyword>
<evidence type="ECO:0008006" key="4">
    <source>
        <dbReference type="Google" id="ProtNLM"/>
    </source>
</evidence>
<evidence type="ECO:0000313" key="2">
    <source>
        <dbReference type="EMBL" id="KAK9062737.1"/>
    </source>
</evidence>
<dbReference type="EMBL" id="JBCNJP010000019">
    <property type="protein sequence ID" value="KAK9062737.1"/>
    <property type="molecule type" value="Genomic_DNA"/>
</dbReference>
<organism evidence="2 3">
    <name type="scientific">Deinandra increscens subsp. villosa</name>
    <dbReference type="NCBI Taxonomy" id="3103831"/>
    <lineage>
        <taxon>Eukaryota</taxon>
        <taxon>Viridiplantae</taxon>
        <taxon>Streptophyta</taxon>
        <taxon>Embryophyta</taxon>
        <taxon>Tracheophyta</taxon>
        <taxon>Spermatophyta</taxon>
        <taxon>Magnoliopsida</taxon>
        <taxon>eudicotyledons</taxon>
        <taxon>Gunneridae</taxon>
        <taxon>Pentapetalae</taxon>
        <taxon>asterids</taxon>
        <taxon>campanulids</taxon>
        <taxon>Asterales</taxon>
        <taxon>Asteraceae</taxon>
        <taxon>Asteroideae</taxon>
        <taxon>Heliantheae alliance</taxon>
        <taxon>Madieae</taxon>
        <taxon>Madiinae</taxon>
        <taxon>Deinandra</taxon>
    </lineage>
</organism>
<dbReference type="AlphaFoldDB" id="A0AAP0CYM5"/>
<sequence length="804" mass="92011">MDVTINCRQQFSNKGVYTWDNFTRDWSYLCESSNEQLYQMNRNNIYKGLLKINRPDVLEYLDKNWLIDRFKVMFISAWTNKARNFEQHTTSRVKSEHTALKLYLRSTNASLQQLVKHVHGVVDSQTGELRDALATSKIKVMRHHRDQMFDHLRGRVSHKCLDLLDRERDRMGKFHEMNVTCGCQLFTGSGLPCACRLERYEQTAIPLGDIDPFWQKLDIDTPAHPYEEEPINYEADFEEIKKTVMSKPENIRRQYMEKLKGVFNSSGSGKREPLVKTDNRGRPPSQAKEKKSREQHRHISYTSPDKTTPDLPRHSSYVGSQEPKMHPGRSSQFLYKHELPPYFHEYITVVKDVVGDGNCGFSGDLQRVGLQPTKVAVASRRTYIRDGEEQTALGICIMAPRRRNVVEGVVASPYLQFAPGTVGFQRKTKITNMPVGGTMAADFSWIVQIQGSEQLEAVVGHDTPWMHLFRVANLPTYRELLAEFLCTFTYSEPSGPMPQAPPAHREERQRIAFSMFGTGYMLTLREFAVLSGLYTEDETCTPFYTAAPLAADEDNMKTWWTTITRRRFGVNSRKITSVPNPVIRYVHRLITCSITARGEGQELVTSTDLFYLYSMVHQLPCALAHCFARFLAKQESKQQRSTLYCGAYVTRIAMSLGVLDDHIQMLSEAIPPRRLGKNTMIAMGLLDKSGTGRNAQYRFKAQVLGDDDDEDRDKGCPACQGGDEDDDDDGGVAHEDWEFRYAYRAVRMPPRLGQRLGAVERDLRHVDDVQDWQNGLLMMMVSRLDLGGYGQPPPRPPWDDEDDD</sequence>
<feature type="region of interest" description="Disordered" evidence="1">
    <location>
        <begin position="706"/>
        <end position="731"/>
    </location>
</feature>
<dbReference type="Proteomes" id="UP001408789">
    <property type="component" value="Unassembled WGS sequence"/>
</dbReference>
<name>A0AAP0CYM5_9ASTR</name>
<proteinExistence type="predicted"/>
<dbReference type="InterPro" id="IPR052579">
    <property type="entry name" value="Zinc_finger_SWIM"/>
</dbReference>